<dbReference type="AlphaFoldDB" id="G2KWU0"/>
<keyword evidence="1" id="KW-0614">Plasmid</keyword>
<proteinExistence type="predicted"/>
<dbReference type="Proteomes" id="UP000001285">
    <property type="component" value="Plasmid pLS1"/>
</dbReference>
<protein>
    <submittedName>
        <fullName evidence="1">Uncharacterized protein</fullName>
    </submittedName>
</protein>
<gene>
    <name evidence="1" type="ordered locus">LSA_2p00360</name>
</gene>
<sequence length="108" mass="12402">MRGEYSNKCFFKFFNFRITPTCVGNTIGFVGTSFQVVGSPPHAWGILCISQNTMRTVKDHPHMRGEYGKEFFEHEKKIGSPPHAWGILIFEFQIHRHDRITPTCVGNT</sequence>
<dbReference type="AntiFam" id="ANF00006">
    <property type="entry name" value="Translation of CRISPR region"/>
</dbReference>
<evidence type="ECO:0000313" key="2">
    <source>
        <dbReference type="Proteomes" id="UP000001285"/>
    </source>
</evidence>
<dbReference type="AntiFam" id="ANF00057">
    <property type="entry name" value="Translation of E. coli type CRISPR repeat"/>
</dbReference>
<geneLocation type="plasmid" evidence="1 2">
    <name>pLS1</name>
</geneLocation>
<keyword evidence="2" id="KW-1185">Reference proteome</keyword>
<evidence type="ECO:0000313" key="1">
    <source>
        <dbReference type="EMBL" id="AEN99737.1"/>
    </source>
</evidence>
<dbReference type="HOGENOM" id="CLU_2193631_0_0_9"/>
<name>G2KWU0_FRUST</name>
<dbReference type="eggNOG" id="ENOG5032SNQ">
    <property type="taxonomic scope" value="Bacteria"/>
</dbReference>
<reference evidence="1 2" key="1">
    <citation type="journal article" date="2011" name="Microb. Cell Fact.">
        <title>Genomic analysis reveals Lactobacillus sanfranciscensis as stable element in traditional sourdoughs.</title>
        <authorList>
            <person name="Vogel R.F."/>
            <person name="Pavlovic M."/>
            <person name="Ehrmann M.A."/>
            <person name="Wiezer A."/>
            <person name="Liesegang H."/>
            <person name="Offschanka S."/>
            <person name="Voget S."/>
            <person name="Angelov A."/>
            <person name="Bocker G."/>
            <person name="Liebl W."/>
        </authorList>
    </citation>
    <scope>NUCLEOTIDE SEQUENCE [LARGE SCALE GENOMIC DNA]</scope>
    <source>
        <strain evidence="2">TMW 1.1304</strain>
    </source>
</reference>
<organism evidence="1 2">
    <name type="scientific">Fructilactobacillus sanfranciscensis (strain TMW 1.1304)</name>
    <name type="common">Lactobacillus sanfranciscensis</name>
    <dbReference type="NCBI Taxonomy" id="714313"/>
    <lineage>
        <taxon>Bacteria</taxon>
        <taxon>Bacillati</taxon>
        <taxon>Bacillota</taxon>
        <taxon>Bacilli</taxon>
        <taxon>Lactobacillales</taxon>
        <taxon>Lactobacillaceae</taxon>
        <taxon>Fructilactobacillus</taxon>
    </lineage>
</organism>
<accession>G2KWU0</accession>
<dbReference type="KEGG" id="lsn:LSA_2p00360"/>
<dbReference type="EMBL" id="CP002462">
    <property type="protein sequence ID" value="AEN99737.1"/>
    <property type="molecule type" value="Genomic_DNA"/>
</dbReference>